<feature type="compositionally biased region" description="Polar residues" evidence="1">
    <location>
        <begin position="193"/>
        <end position="204"/>
    </location>
</feature>
<keyword evidence="3" id="KW-1185">Reference proteome</keyword>
<feature type="region of interest" description="Disordered" evidence="1">
    <location>
        <begin position="337"/>
        <end position="359"/>
    </location>
</feature>
<feature type="region of interest" description="Disordered" evidence="1">
    <location>
        <begin position="172"/>
        <end position="248"/>
    </location>
</feature>
<accession>F4RHE9</accession>
<feature type="compositionally biased region" description="Basic and acidic residues" evidence="1">
    <location>
        <begin position="350"/>
        <end position="359"/>
    </location>
</feature>
<gene>
    <name evidence="2" type="ORF">MELLADRAFT_84929</name>
</gene>
<feature type="region of interest" description="Disordered" evidence="1">
    <location>
        <begin position="69"/>
        <end position="134"/>
    </location>
</feature>
<dbReference type="GeneID" id="18933665"/>
<feature type="compositionally biased region" description="Basic residues" evidence="1">
    <location>
        <begin position="217"/>
        <end position="230"/>
    </location>
</feature>
<dbReference type="InParanoid" id="F4RHE9"/>
<sequence length="359" mass="39517">MFKGCSSASQQHQIASSGFLRLEMFDPSAPGVTKQMMLDWLRINYPKFPVISSTRKSSVAEMVRKKQPEFFPNPQSDAPGVMPGNSDTLNGFQTTMPASPQSPSTPAIEHEQPVNQSDTSTSSQFDQPVLPQEVPKPPIALEHQVKRSGSPSYSAKPAKRATFVLHELALPVNLPQEPRHPSIPPERERQLKRSGSPTPNNQLSKRAHLGDEGPSQLRRKSSKKEKKRVAKVFPFSQSNKTSHLEPLKSTPAVHNSCIDLLDSASTEDLKALQSYEIESIKSSKTSNGIPSSSKMTGINDLIKSPETPEMKDLIDFSGVDLLGVEDLPAITEDIQARKKTTSTTKSGIDVSKKKDVEWR</sequence>
<feature type="compositionally biased region" description="Polar residues" evidence="1">
    <location>
        <begin position="85"/>
        <end position="105"/>
    </location>
</feature>
<dbReference type="RefSeq" id="XP_007408564.1">
    <property type="nucleotide sequence ID" value="XM_007408502.1"/>
</dbReference>
<feature type="compositionally biased region" description="Polar residues" evidence="1">
    <location>
        <begin position="283"/>
        <end position="296"/>
    </location>
</feature>
<organism evidence="3">
    <name type="scientific">Melampsora larici-populina (strain 98AG31 / pathotype 3-4-7)</name>
    <name type="common">Poplar leaf rust fungus</name>
    <dbReference type="NCBI Taxonomy" id="747676"/>
    <lineage>
        <taxon>Eukaryota</taxon>
        <taxon>Fungi</taxon>
        <taxon>Dikarya</taxon>
        <taxon>Basidiomycota</taxon>
        <taxon>Pucciniomycotina</taxon>
        <taxon>Pucciniomycetes</taxon>
        <taxon>Pucciniales</taxon>
        <taxon>Melampsoraceae</taxon>
        <taxon>Melampsora</taxon>
    </lineage>
</organism>
<dbReference type="HOGENOM" id="CLU_049472_0_0_1"/>
<feature type="compositionally biased region" description="Low complexity" evidence="1">
    <location>
        <begin position="116"/>
        <end position="127"/>
    </location>
</feature>
<dbReference type="AlphaFoldDB" id="F4RHE9"/>
<evidence type="ECO:0000313" key="3">
    <source>
        <dbReference type="Proteomes" id="UP000001072"/>
    </source>
</evidence>
<dbReference type="KEGG" id="mlr:MELLADRAFT_84929"/>
<protein>
    <submittedName>
        <fullName evidence="2">Uncharacterized protein</fullName>
    </submittedName>
</protein>
<evidence type="ECO:0000313" key="2">
    <source>
        <dbReference type="EMBL" id="EGG08366.1"/>
    </source>
</evidence>
<feature type="region of interest" description="Disordered" evidence="1">
    <location>
        <begin position="283"/>
        <end position="303"/>
    </location>
</feature>
<dbReference type="EMBL" id="GL883101">
    <property type="protein sequence ID" value="EGG08366.1"/>
    <property type="molecule type" value="Genomic_DNA"/>
</dbReference>
<feature type="compositionally biased region" description="Basic and acidic residues" evidence="1">
    <location>
        <begin position="177"/>
        <end position="191"/>
    </location>
</feature>
<name>F4RHE9_MELLP</name>
<proteinExistence type="predicted"/>
<dbReference type="Proteomes" id="UP000001072">
    <property type="component" value="Unassembled WGS sequence"/>
</dbReference>
<dbReference type="VEuPathDB" id="FungiDB:MELLADRAFT_84929"/>
<reference evidence="3" key="1">
    <citation type="journal article" date="2011" name="Proc. Natl. Acad. Sci. U.S.A.">
        <title>Obligate biotrophy features unraveled by the genomic analysis of rust fungi.</title>
        <authorList>
            <person name="Duplessis S."/>
            <person name="Cuomo C.A."/>
            <person name="Lin Y.-C."/>
            <person name="Aerts A."/>
            <person name="Tisserant E."/>
            <person name="Veneault-Fourrey C."/>
            <person name="Joly D.L."/>
            <person name="Hacquard S."/>
            <person name="Amselem J."/>
            <person name="Cantarel B.L."/>
            <person name="Chiu R."/>
            <person name="Coutinho P.M."/>
            <person name="Feau N."/>
            <person name="Field M."/>
            <person name="Frey P."/>
            <person name="Gelhaye E."/>
            <person name="Goldberg J."/>
            <person name="Grabherr M.G."/>
            <person name="Kodira C.D."/>
            <person name="Kohler A."/>
            <person name="Kuees U."/>
            <person name="Lindquist E.A."/>
            <person name="Lucas S.M."/>
            <person name="Mago R."/>
            <person name="Mauceli E."/>
            <person name="Morin E."/>
            <person name="Murat C."/>
            <person name="Pangilinan J.L."/>
            <person name="Park R."/>
            <person name="Pearson M."/>
            <person name="Quesneville H."/>
            <person name="Rouhier N."/>
            <person name="Sakthikumar S."/>
            <person name="Salamov A.A."/>
            <person name="Schmutz J."/>
            <person name="Selles B."/>
            <person name="Shapiro H."/>
            <person name="Tanguay P."/>
            <person name="Tuskan G.A."/>
            <person name="Henrissat B."/>
            <person name="Van de Peer Y."/>
            <person name="Rouze P."/>
            <person name="Ellis J.G."/>
            <person name="Dodds P.N."/>
            <person name="Schein J.E."/>
            <person name="Zhong S."/>
            <person name="Hamelin R.C."/>
            <person name="Grigoriev I.V."/>
            <person name="Szabo L.J."/>
            <person name="Martin F."/>
        </authorList>
    </citation>
    <scope>NUCLEOTIDE SEQUENCE [LARGE SCALE GENOMIC DNA]</scope>
    <source>
        <strain evidence="3">98AG31 / pathotype 3-4-7</strain>
    </source>
</reference>
<evidence type="ECO:0000256" key="1">
    <source>
        <dbReference type="SAM" id="MobiDB-lite"/>
    </source>
</evidence>